<keyword evidence="4" id="KW-0131">Cell cycle</keyword>
<dbReference type="SUPFAM" id="SSF47954">
    <property type="entry name" value="Cyclin-like"/>
    <property type="match status" value="2"/>
</dbReference>
<reference evidence="10" key="2">
    <citation type="journal article" date="2023" name="Plants (Basel)">
        <title>Annotation of the Turnera subulata (Passifloraceae) Draft Genome Reveals the S-Locus Evolved after the Divergence of Turneroideae from Passifloroideae in a Stepwise Manner.</title>
        <authorList>
            <person name="Henning P.M."/>
            <person name="Roalson E.H."/>
            <person name="Mir W."/>
            <person name="McCubbin A.G."/>
            <person name="Shore J.S."/>
        </authorList>
    </citation>
    <scope>NUCLEOTIDE SEQUENCE</scope>
    <source>
        <strain evidence="10">F60SS</strain>
    </source>
</reference>
<comment type="similarity">
    <text evidence="6">Belongs to the cyclin family. Cyclin T subfamily.</text>
</comment>
<comment type="caution">
    <text evidence="10">The sequence shown here is derived from an EMBL/GenBank/DDBJ whole genome shotgun (WGS) entry which is preliminary data.</text>
</comment>
<feature type="compositionally biased region" description="Polar residues" evidence="8">
    <location>
        <begin position="304"/>
        <end position="316"/>
    </location>
</feature>
<organism evidence="10 11">
    <name type="scientific">Turnera subulata</name>
    <dbReference type="NCBI Taxonomy" id="218843"/>
    <lineage>
        <taxon>Eukaryota</taxon>
        <taxon>Viridiplantae</taxon>
        <taxon>Streptophyta</taxon>
        <taxon>Embryophyta</taxon>
        <taxon>Tracheophyta</taxon>
        <taxon>Spermatophyta</taxon>
        <taxon>Magnoliopsida</taxon>
        <taxon>eudicotyledons</taxon>
        <taxon>Gunneridae</taxon>
        <taxon>Pentapetalae</taxon>
        <taxon>rosids</taxon>
        <taxon>fabids</taxon>
        <taxon>Malpighiales</taxon>
        <taxon>Passifloraceae</taxon>
        <taxon>Turnera</taxon>
    </lineage>
</organism>
<feature type="domain" description="Cyclin-like" evidence="9">
    <location>
        <begin position="63"/>
        <end position="165"/>
    </location>
</feature>
<proteinExistence type="inferred from homology"/>
<evidence type="ECO:0000256" key="8">
    <source>
        <dbReference type="SAM" id="MobiDB-lite"/>
    </source>
</evidence>
<dbReference type="Pfam" id="PF00134">
    <property type="entry name" value="Cyclin_N"/>
    <property type="match status" value="1"/>
</dbReference>
<dbReference type="InterPro" id="IPR013763">
    <property type="entry name" value="Cyclin-like_dom"/>
</dbReference>
<dbReference type="InterPro" id="IPR043198">
    <property type="entry name" value="Cyclin/Ssn8"/>
</dbReference>
<dbReference type="GO" id="GO:0006357">
    <property type="term" value="P:regulation of transcription by RNA polymerase II"/>
    <property type="evidence" value="ECO:0007669"/>
    <property type="project" value="InterPro"/>
</dbReference>
<accession>A0A9Q0JB57</accession>
<dbReference type="Proteomes" id="UP001141552">
    <property type="component" value="Unassembled WGS sequence"/>
</dbReference>
<sequence length="420" mass="47985">MVEPISRKPFKPSISACVQSPEKSECHSPRWYFSRHEIEECSPSRKDGIDLEEESQLRKLYCTFIQELGKEIELPQVAIACALMLCHRFYMRQSHAKNDWQTIATASIFLAGKLEETPRKLGDIVMKAYERLYKWDPSAPQRIRGTKFFDKQKGLIITAERLLMRTIAFDFDIQLPYRPLVVVLKKLQLYSGLAQVAWNFVNDWICTTLCLQYKPHYIAAGSLFLAAKFQKVKLPKEKGKVWWLEFDIAPKQLEEVVQQMVRFLEHDRKQAGPLTHSKISQCRSQSTVTSISASDSHSAEDITESTASGERTISSDKVLSYQTGGAESVVKDNGETRASRGDLISSYVLVQAQKSSSNADHIKHTLKRRRCQGAEDKIPNEALNGEIGIKACRTRKLENGTRWDSEFSWRNKRLCDKGCR</sequence>
<evidence type="ECO:0000259" key="9">
    <source>
        <dbReference type="SMART" id="SM00385"/>
    </source>
</evidence>
<evidence type="ECO:0000256" key="2">
    <source>
        <dbReference type="ARBA" id="ARBA00022618"/>
    </source>
</evidence>
<name>A0A9Q0JB57_9ROSI</name>
<gene>
    <name evidence="10" type="ORF">Tsubulata_038383</name>
</gene>
<evidence type="ECO:0000256" key="7">
    <source>
        <dbReference type="RuleBase" id="RU000383"/>
    </source>
</evidence>
<evidence type="ECO:0000256" key="4">
    <source>
        <dbReference type="ARBA" id="ARBA00023306"/>
    </source>
</evidence>
<keyword evidence="2" id="KW-0132">Cell division</keyword>
<dbReference type="OrthoDB" id="10264655at2759"/>
<dbReference type="GO" id="GO:0051301">
    <property type="term" value="P:cell division"/>
    <property type="evidence" value="ECO:0007669"/>
    <property type="project" value="UniProtKB-KW"/>
</dbReference>
<dbReference type="InterPro" id="IPR006671">
    <property type="entry name" value="Cyclin_N"/>
</dbReference>
<dbReference type="PANTHER" id="PTHR10026">
    <property type="entry name" value="CYCLIN"/>
    <property type="match status" value="1"/>
</dbReference>
<evidence type="ECO:0000313" key="10">
    <source>
        <dbReference type="EMBL" id="KAJ4834360.1"/>
    </source>
</evidence>
<dbReference type="AlphaFoldDB" id="A0A9Q0JB57"/>
<evidence type="ECO:0000256" key="5">
    <source>
        <dbReference type="ARBA" id="ARBA00032263"/>
    </source>
</evidence>
<dbReference type="EMBL" id="JAKUCV010004716">
    <property type="protein sequence ID" value="KAJ4834360.1"/>
    <property type="molecule type" value="Genomic_DNA"/>
</dbReference>
<dbReference type="FunFam" id="1.10.472.10:FF:000081">
    <property type="entry name" value="Cyclin family protein"/>
    <property type="match status" value="1"/>
</dbReference>
<dbReference type="GO" id="GO:0016538">
    <property type="term" value="F:cyclin-dependent protein serine/threonine kinase regulator activity"/>
    <property type="evidence" value="ECO:0007669"/>
    <property type="project" value="InterPro"/>
</dbReference>
<evidence type="ECO:0000256" key="1">
    <source>
        <dbReference type="ARBA" id="ARBA00011177"/>
    </source>
</evidence>
<keyword evidence="11" id="KW-1185">Reference proteome</keyword>
<evidence type="ECO:0000313" key="11">
    <source>
        <dbReference type="Proteomes" id="UP001141552"/>
    </source>
</evidence>
<protein>
    <recommendedName>
        <fullName evidence="5">B-like cyclin</fullName>
    </recommendedName>
</protein>
<comment type="subunit">
    <text evidence="1">Interacts with the CDC2 protein kinase to form a serine/threonine kinase holoenzyme complex also known as maturation promoting factor (MPF). The cyclin subunit imparts substrate specificity to the complex.</text>
</comment>
<evidence type="ECO:0000256" key="6">
    <source>
        <dbReference type="ARBA" id="ARBA00061204"/>
    </source>
</evidence>
<feature type="region of interest" description="Disordered" evidence="8">
    <location>
        <begin position="290"/>
        <end position="316"/>
    </location>
</feature>
<feature type="domain" description="Cyclin-like" evidence="9">
    <location>
        <begin position="178"/>
        <end position="262"/>
    </location>
</feature>
<reference evidence="10" key="1">
    <citation type="submission" date="2022-02" db="EMBL/GenBank/DDBJ databases">
        <authorList>
            <person name="Henning P.M."/>
            <person name="McCubbin A.G."/>
            <person name="Shore J.S."/>
        </authorList>
    </citation>
    <scope>NUCLEOTIDE SEQUENCE</scope>
    <source>
        <strain evidence="10">F60SS</strain>
        <tissue evidence="10">Leaves</tissue>
    </source>
</reference>
<evidence type="ECO:0000256" key="3">
    <source>
        <dbReference type="ARBA" id="ARBA00023127"/>
    </source>
</evidence>
<dbReference type="SMART" id="SM00385">
    <property type="entry name" value="CYCLIN"/>
    <property type="match status" value="2"/>
</dbReference>
<dbReference type="InterPro" id="IPR036915">
    <property type="entry name" value="Cyclin-like_sf"/>
</dbReference>
<keyword evidence="3 7" id="KW-0195">Cyclin</keyword>
<dbReference type="Gene3D" id="1.10.472.10">
    <property type="entry name" value="Cyclin-like"/>
    <property type="match status" value="2"/>
</dbReference>